<evidence type="ECO:0000256" key="5">
    <source>
        <dbReference type="ARBA" id="ARBA00023134"/>
    </source>
</evidence>
<dbReference type="InterPro" id="IPR004044">
    <property type="entry name" value="KH_dom_type_2"/>
</dbReference>
<keyword evidence="6" id="KW-0699">rRNA-binding</keyword>
<dbReference type="InterPro" id="IPR030388">
    <property type="entry name" value="G_ERA_dom"/>
</dbReference>
<dbReference type="InterPro" id="IPR005662">
    <property type="entry name" value="GTPase_Era-like"/>
</dbReference>
<proteinExistence type="inferred from homology"/>
<dbReference type="Pfam" id="PF01926">
    <property type="entry name" value="MMR_HSR1"/>
    <property type="match status" value="1"/>
</dbReference>
<protein>
    <recommendedName>
        <fullName evidence="2 6">GTPase Era</fullName>
    </recommendedName>
</protein>
<evidence type="ECO:0000256" key="3">
    <source>
        <dbReference type="ARBA" id="ARBA00022741"/>
    </source>
</evidence>
<feature type="binding site" evidence="6">
    <location>
        <begin position="59"/>
        <end position="63"/>
    </location>
    <ligand>
        <name>GTP</name>
        <dbReference type="ChEBI" id="CHEBI:37565"/>
    </ligand>
</feature>
<feature type="region of interest" description="G5" evidence="7">
    <location>
        <begin position="152"/>
        <end position="154"/>
    </location>
</feature>
<comment type="caution">
    <text evidence="11">The sequence shown here is derived from an EMBL/GenBank/DDBJ whole genome shotgun (WGS) entry which is preliminary data.</text>
</comment>
<dbReference type="RefSeq" id="WP_136463781.1">
    <property type="nucleotide sequence ID" value="NZ_SRKY01000004.1"/>
</dbReference>
<dbReference type="PROSITE" id="PS51713">
    <property type="entry name" value="G_ERA"/>
    <property type="match status" value="1"/>
</dbReference>
<dbReference type="GO" id="GO:0005829">
    <property type="term" value="C:cytosol"/>
    <property type="evidence" value="ECO:0007669"/>
    <property type="project" value="TreeGrafter"/>
</dbReference>
<dbReference type="Proteomes" id="UP000306602">
    <property type="component" value="Unassembled WGS sequence"/>
</dbReference>
<keyword evidence="6" id="KW-1003">Cell membrane</keyword>
<dbReference type="GO" id="GO:0043024">
    <property type="term" value="F:ribosomal small subunit binding"/>
    <property type="evidence" value="ECO:0007669"/>
    <property type="project" value="TreeGrafter"/>
</dbReference>
<evidence type="ECO:0000259" key="10">
    <source>
        <dbReference type="PROSITE" id="PS51713"/>
    </source>
</evidence>
<evidence type="ECO:0000256" key="1">
    <source>
        <dbReference type="ARBA" id="ARBA00007921"/>
    </source>
</evidence>
<dbReference type="GO" id="GO:0000028">
    <property type="term" value="P:ribosomal small subunit assembly"/>
    <property type="evidence" value="ECO:0007669"/>
    <property type="project" value="TreeGrafter"/>
</dbReference>
<keyword evidence="12" id="KW-1185">Reference proteome</keyword>
<feature type="region of interest" description="G1" evidence="7">
    <location>
        <begin position="12"/>
        <end position="19"/>
    </location>
</feature>
<keyword evidence="4 6" id="KW-0694">RNA-binding</keyword>
<evidence type="ECO:0000313" key="11">
    <source>
        <dbReference type="EMBL" id="THH35048.1"/>
    </source>
</evidence>
<feature type="region of interest" description="G2" evidence="7">
    <location>
        <begin position="38"/>
        <end position="42"/>
    </location>
</feature>
<dbReference type="Pfam" id="PF07650">
    <property type="entry name" value="KH_2"/>
    <property type="match status" value="1"/>
</dbReference>
<feature type="domain" description="KH type-2" evidence="9">
    <location>
        <begin position="204"/>
        <end position="281"/>
    </location>
</feature>
<keyword evidence="6" id="KW-0963">Cytoplasm</keyword>
<dbReference type="OrthoDB" id="9805918at2"/>
<comment type="subcellular location">
    <subcellularLocation>
        <location evidence="6">Cytoplasm</location>
    </subcellularLocation>
    <subcellularLocation>
        <location evidence="6">Cell membrane</location>
        <topology evidence="6">Peripheral membrane protein</topology>
    </subcellularLocation>
</comment>
<keyword evidence="5 6" id="KW-0342">GTP-binding</keyword>
<name>A0A4S4NAI3_9RHOB</name>
<evidence type="ECO:0000259" key="9">
    <source>
        <dbReference type="PROSITE" id="PS50823"/>
    </source>
</evidence>
<feature type="domain" description="Era-type G" evidence="10">
    <location>
        <begin position="4"/>
        <end position="173"/>
    </location>
</feature>
<accession>A0A4S4NAI3</accession>
<keyword evidence="3 6" id="KW-0547">Nucleotide-binding</keyword>
<dbReference type="HAMAP" id="MF_00367">
    <property type="entry name" value="GTPase_Era"/>
    <property type="match status" value="1"/>
</dbReference>
<dbReference type="InterPro" id="IPR006073">
    <property type="entry name" value="GTP-bd"/>
</dbReference>
<keyword evidence="6" id="KW-0690">Ribosome biogenesis</keyword>
<evidence type="ECO:0000256" key="6">
    <source>
        <dbReference type="HAMAP-Rule" id="MF_00367"/>
    </source>
</evidence>
<dbReference type="Gene3D" id="3.30.300.20">
    <property type="match status" value="1"/>
</dbReference>
<feature type="binding site" evidence="6">
    <location>
        <begin position="12"/>
        <end position="19"/>
    </location>
    <ligand>
        <name>GTP</name>
        <dbReference type="ChEBI" id="CHEBI:37565"/>
    </ligand>
</feature>
<organism evidence="11 12">
    <name type="scientific">Aliishimia ponticola</name>
    <dbReference type="NCBI Taxonomy" id="2499833"/>
    <lineage>
        <taxon>Bacteria</taxon>
        <taxon>Pseudomonadati</taxon>
        <taxon>Pseudomonadota</taxon>
        <taxon>Alphaproteobacteria</taxon>
        <taxon>Rhodobacterales</taxon>
        <taxon>Paracoccaceae</taxon>
        <taxon>Aliishimia</taxon>
    </lineage>
</organism>
<evidence type="ECO:0000313" key="12">
    <source>
        <dbReference type="Proteomes" id="UP000306602"/>
    </source>
</evidence>
<dbReference type="GO" id="GO:0005886">
    <property type="term" value="C:plasma membrane"/>
    <property type="evidence" value="ECO:0007669"/>
    <property type="project" value="UniProtKB-SubCell"/>
</dbReference>
<dbReference type="PROSITE" id="PS50823">
    <property type="entry name" value="KH_TYPE_2"/>
    <property type="match status" value="1"/>
</dbReference>
<dbReference type="InterPro" id="IPR027417">
    <property type="entry name" value="P-loop_NTPase"/>
</dbReference>
<dbReference type="CDD" id="cd04163">
    <property type="entry name" value="Era"/>
    <property type="match status" value="1"/>
</dbReference>
<dbReference type="InterPro" id="IPR015946">
    <property type="entry name" value="KH_dom-like_a/b"/>
</dbReference>
<evidence type="ECO:0000256" key="8">
    <source>
        <dbReference type="RuleBase" id="RU003761"/>
    </source>
</evidence>
<dbReference type="InterPro" id="IPR005225">
    <property type="entry name" value="Small_GTP-bd"/>
</dbReference>
<evidence type="ECO:0000256" key="7">
    <source>
        <dbReference type="PROSITE-ProRule" id="PRU01050"/>
    </source>
</evidence>
<dbReference type="GO" id="GO:0070181">
    <property type="term" value="F:small ribosomal subunit rRNA binding"/>
    <property type="evidence" value="ECO:0007669"/>
    <property type="project" value="UniProtKB-UniRule"/>
</dbReference>
<dbReference type="PANTHER" id="PTHR42698:SF1">
    <property type="entry name" value="GTPASE ERA, MITOCHONDRIAL"/>
    <property type="match status" value="1"/>
</dbReference>
<comment type="subunit">
    <text evidence="6">Monomer.</text>
</comment>
<evidence type="ECO:0000256" key="4">
    <source>
        <dbReference type="ARBA" id="ARBA00022884"/>
    </source>
</evidence>
<dbReference type="GO" id="GO:0003924">
    <property type="term" value="F:GTPase activity"/>
    <property type="evidence" value="ECO:0007669"/>
    <property type="project" value="UniProtKB-UniRule"/>
</dbReference>
<gene>
    <name evidence="6" type="primary">era</name>
    <name evidence="11" type="ORF">E4Z66_14545</name>
</gene>
<reference evidence="11 12" key="1">
    <citation type="submission" date="2019-04" db="EMBL/GenBank/DDBJ databases">
        <title>Shimia ponticola sp. nov., isolated from seawater.</title>
        <authorList>
            <person name="Kim Y.-O."/>
            <person name="Yoon J.-H."/>
        </authorList>
    </citation>
    <scope>NUCLEOTIDE SEQUENCE [LARGE SCALE GENOMIC DNA]</scope>
    <source>
        <strain evidence="11 12">MYP11</strain>
    </source>
</reference>
<dbReference type="CDD" id="cd22534">
    <property type="entry name" value="KH-II_Era"/>
    <property type="match status" value="1"/>
</dbReference>
<dbReference type="GO" id="GO:0005525">
    <property type="term" value="F:GTP binding"/>
    <property type="evidence" value="ECO:0007669"/>
    <property type="project" value="UniProtKB-UniRule"/>
</dbReference>
<dbReference type="SUPFAM" id="SSF52540">
    <property type="entry name" value="P-loop containing nucleoside triphosphate hydrolases"/>
    <property type="match status" value="1"/>
</dbReference>
<keyword evidence="6" id="KW-0472">Membrane</keyword>
<feature type="region of interest" description="G4" evidence="7">
    <location>
        <begin position="123"/>
        <end position="126"/>
    </location>
</feature>
<sequence length="302" mass="33846">MTTRAGFVALIGEPNAGKSTLLNRMVGAKVSIVTHKVQTTRARIRGVAMEGDSQIVFVDTPGVFTPRRRLDRAMVTAAWGGAADADVIVVMVEAHRGVTEGVKRLLDQLRTVSEGRTVALGINKIDRVEAPVLLGLADELNKMFDFAETFMISAEKGHGVDDLRRWLAEQLPESPWLYPEDQIADLPMRMIAAEMTREKLTLRLHQELPYQLTVETENWEERKDGSARIDQVVYVSRPGHKGILLGKKGETIKAVGQAARIELEEFLGRKVHLFLQVKVREKWQEEAERYSEMGLDFKDGNS</sequence>
<dbReference type="EMBL" id="SRKY01000004">
    <property type="protein sequence ID" value="THH35048.1"/>
    <property type="molecule type" value="Genomic_DNA"/>
</dbReference>
<dbReference type="NCBIfam" id="TIGR00231">
    <property type="entry name" value="small_GTP"/>
    <property type="match status" value="1"/>
</dbReference>
<dbReference type="PANTHER" id="PTHR42698">
    <property type="entry name" value="GTPASE ERA"/>
    <property type="match status" value="1"/>
</dbReference>
<dbReference type="AlphaFoldDB" id="A0A4S4NAI3"/>
<dbReference type="SUPFAM" id="SSF54814">
    <property type="entry name" value="Prokaryotic type KH domain (KH-domain type II)"/>
    <property type="match status" value="1"/>
</dbReference>
<comment type="similarity">
    <text evidence="1 6 7 8">Belongs to the TRAFAC class TrmE-Era-EngA-EngB-Septin-like GTPase superfamily. Era GTPase family.</text>
</comment>
<dbReference type="Gene3D" id="3.40.50.300">
    <property type="entry name" value="P-loop containing nucleotide triphosphate hydrolases"/>
    <property type="match status" value="1"/>
</dbReference>
<dbReference type="InterPro" id="IPR009019">
    <property type="entry name" value="KH_sf_prok-type"/>
</dbReference>
<feature type="binding site" evidence="6">
    <location>
        <begin position="123"/>
        <end position="126"/>
    </location>
    <ligand>
        <name>GTP</name>
        <dbReference type="ChEBI" id="CHEBI:37565"/>
    </ligand>
</feature>
<feature type="region of interest" description="G3" evidence="7">
    <location>
        <begin position="59"/>
        <end position="62"/>
    </location>
</feature>
<dbReference type="NCBIfam" id="TIGR00436">
    <property type="entry name" value="era"/>
    <property type="match status" value="1"/>
</dbReference>
<evidence type="ECO:0000256" key="2">
    <source>
        <dbReference type="ARBA" id="ARBA00020484"/>
    </source>
</evidence>
<dbReference type="NCBIfam" id="NF000908">
    <property type="entry name" value="PRK00089.1"/>
    <property type="match status" value="1"/>
</dbReference>
<comment type="function">
    <text evidence="6">An essential GTPase that binds both GDP and GTP, with rapid nucleotide exchange. Plays a role in 16S rRNA processing and 30S ribosomal subunit biogenesis and possibly also in cell cycle regulation and energy metabolism.</text>
</comment>